<dbReference type="EMBL" id="HBFQ01016461">
    <property type="protein sequence ID" value="CAD8837075.1"/>
    <property type="molecule type" value="Transcribed_RNA"/>
</dbReference>
<evidence type="ECO:0000313" key="1">
    <source>
        <dbReference type="EMBL" id="CAD8837075.1"/>
    </source>
</evidence>
<dbReference type="AlphaFoldDB" id="A0A7S0ZZL2"/>
<proteinExistence type="predicted"/>
<organism evidence="1">
    <name type="scientific">Noctiluca scintillans</name>
    <name type="common">Sea sparkle</name>
    <name type="synonym">Red tide dinoflagellate</name>
    <dbReference type="NCBI Taxonomy" id="2966"/>
    <lineage>
        <taxon>Eukaryota</taxon>
        <taxon>Sar</taxon>
        <taxon>Alveolata</taxon>
        <taxon>Dinophyceae</taxon>
        <taxon>Noctilucales</taxon>
        <taxon>Noctilucaceae</taxon>
        <taxon>Noctiluca</taxon>
    </lineage>
</organism>
<gene>
    <name evidence="1" type="ORF">NSCI0253_LOCUS11423</name>
</gene>
<reference evidence="1" key="1">
    <citation type="submission" date="2021-01" db="EMBL/GenBank/DDBJ databases">
        <authorList>
            <person name="Corre E."/>
            <person name="Pelletier E."/>
            <person name="Niang G."/>
            <person name="Scheremetjew M."/>
            <person name="Finn R."/>
            <person name="Kale V."/>
            <person name="Holt S."/>
            <person name="Cochrane G."/>
            <person name="Meng A."/>
            <person name="Brown T."/>
            <person name="Cohen L."/>
        </authorList>
    </citation>
    <scope>NUCLEOTIDE SEQUENCE</scope>
</reference>
<name>A0A7S0ZZL2_NOCSC</name>
<accession>A0A7S0ZZL2</accession>
<sequence length="395" mass="44151">MHPCCGLSGPVDAEPLVEISLGCGDNAREVYVSKIFGILECTACEVDLDYIHHEVSHFLLSKEKLEVVLCLTEGFRLTCSQLMDLTTLVFLDSHKEALIFARYAHLSDRVMFQHEVLEHLTRSETVRNKLIHRLEKYLDERSSVNAVDRDRAAVKPNVPHAAHDPRRHMNWVGPVTDVQTRELEEMTWTGFLTAGPCNIVEPSYVQLAQKHHGVRVEVVDLGQYSAEHSNSCMFLSCAVGIVDRRIKGLAGALPAVLDSILAFEPQARSVEALVEEHQADRCSTLGSMADALRFISCETLESAKDEFQPYFHPLRELDTTSITGAYDEWVSSLRGDEEGDELVLLALAKLCGVAIQPVQNSGYRVPLMDPMDVAKEGVLYLGNDDRHWVWLCPLA</sequence>
<protein>
    <submittedName>
        <fullName evidence="1">Uncharacterized protein</fullName>
    </submittedName>
</protein>